<gene>
    <name evidence="2" type="ORF">DYB25_009421</name>
    <name evidence="8" type="ORF">DYB26_002742</name>
    <name evidence="9" type="ORF">DYB28_012903</name>
    <name evidence="5" type="ORF">DYB30_011356</name>
    <name evidence="7" type="ORF">DYB31_003201</name>
    <name evidence="4" type="ORF">DYB34_009948</name>
    <name evidence="3" type="ORF">DYB36_009516</name>
    <name evidence="6" type="ORF">DYB38_009861</name>
</gene>
<dbReference type="EMBL" id="QUTI01025552">
    <property type="protein sequence ID" value="RLO06165.1"/>
    <property type="molecule type" value="Genomic_DNA"/>
</dbReference>
<dbReference type="Proteomes" id="UP000266239">
    <property type="component" value="Unassembled WGS sequence"/>
</dbReference>
<evidence type="ECO:0000313" key="17">
    <source>
        <dbReference type="Proteomes" id="UP000286510"/>
    </source>
</evidence>
<dbReference type="EMBL" id="QUTE01009387">
    <property type="protein sequence ID" value="RHZ19096.1"/>
    <property type="molecule type" value="Genomic_DNA"/>
</dbReference>
<organism evidence="7 12">
    <name type="scientific">Aphanomyces astaci</name>
    <name type="common">Crayfish plague agent</name>
    <dbReference type="NCBI Taxonomy" id="112090"/>
    <lineage>
        <taxon>Eukaryota</taxon>
        <taxon>Sar</taxon>
        <taxon>Stramenopiles</taxon>
        <taxon>Oomycota</taxon>
        <taxon>Saprolegniomycetes</taxon>
        <taxon>Saprolegniales</taxon>
        <taxon>Verrucalvaceae</taxon>
        <taxon>Aphanomyces</taxon>
    </lineage>
</organism>
<evidence type="ECO:0000313" key="12">
    <source>
        <dbReference type="Proteomes" id="UP000266196"/>
    </source>
</evidence>
<dbReference type="EMBL" id="QUTC01002706">
    <property type="protein sequence ID" value="RHY73176.1"/>
    <property type="molecule type" value="Genomic_DNA"/>
</dbReference>
<feature type="region of interest" description="Disordered" evidence="1">
    <location>
        <begin position="124"/>
        <end position="156"/>
    </location>
</feature>
<feature type="region of interest" description="Disordered" evidence="1">
    <location>
        <begin position="1"/>
        <end position="21"/>
    </location>
</feature>
<evidence type="ECO:0000313" key="6">
    <source>
        <dbReference type="EMBL" id="RHY73176.1"/>
    </source>
</evidence>
<evidence type="ECO:0000313" key="4">
    <source>
        <dbReference type="EMBL" id="RHY68327.1"/>
    </source>
</evidence>
<dbReference type="Proteomes" id="UP000275652">
    <property type="component" value="Unassembled WGS sequence"/>
</dbReference>
<sequence>MQQSSELSLVPSMRRRGSRENERIFANVQVQVHVEPPMRRKKRSLTVNIEVDDLSATSDAEDAWWKVEYTLPPSGHLGAHQTIQPKSKDDEACHRALFESTHSGISIGSSAISIAVPATTCSASSDEYAPAYPSKKRRSSPDHAHGKTSSDQRPRRHHFQRMIETLEPEDCNILFYTM</sequence>
<dbReference type="EMBL" id="QUTD01003513">
    <property type="protein sequence ID" value="RHY72541.1"/>
    <property type="molecule type" value="Genomic_DNA"/>
</dbReference>
<reference evidence="9 15" key="1">
    <citation type="journal article" date="2018" name="J. Invertebr. Pathol.">
        <title>New genotyping method for the causative agent of crayfish plague (Aphanomyces astaci) based on whole genome data.</title>
        <authorList>
            <person name="Minardi D."/>
            <person name="Studholme D.J."/>
            <person name="van der Giezen M."/>
            <person name="Pretto T."/>
            <person name="Oidtmann B."/>
        </authorList>
    </citation>
    <scope>NUCLEOTIDE SEQUENCE [LARGE SCALE GENOMIC DNA]</scope>
    <source>
        <strain evidence="9 15">KB13</strain>
    </source>
</reference>
<evidence type="ECO:0000256" key="1">
    <source>
        <dbReference type="SAM" id="MobiDB-lite"/>
    </source>
</evidence>
<evidence type="ECO:0000313" key="3">
    <source>
        <dbReference type="EMBL" id="RHY09675.1"/>
    </source>
</evidence>
<name>A0A397FDB5_APHAT</name>
<dbReference type="Proteomes" id="UP000266643">
    <property type="component" value="Unassembled WGS sequence"/>
</dbReference>
<dbReference type="EMBL" id="QUTB01003374">
    <property type="protein sequence ID" value="RHY68327.1"/>
    <property type="molecule type" value="Genomic_DNA"/>
</dbReference>
<comment type="caution">
    <text evidence="7">The sequence shown here is derived from an EMBL/GenBank/DDBJ whole genome shotgun (WGS) entry which is preliminary data.</text>
</comment>
<dbReference type="Proteomes" id="UP000265716">
    <property type="component" value="Unassembled WGS sequence"/>
</dbReference>
<reference evidence="10 11" key="2">
    <citation type="submission" date="2018-08" db="EMBL/GenBank/DDBJ databases">
        <title>Aphanomyces genome sequencing and annotation.</title>
        <authorList>
            <person name="Minardi D."/>
            <person name="Oidtmann B."/>
            <person name="Van Der Giezen M."/>
            <person name="Studholme D.J."/>
        </authorList>
    </citation>
    <scope>NUCLEOTIDE SEQUENCE [LARGE SCALE GENOMIC DNA]</scope>
    <source>
        <strain evidence="7 12">197901</strain>
        <strain evidence="5 14">D2</strain>
        <strain evidence="8 17">FDL457</strain>
        <strain evidence="3 10">Kv</strain>
        <strain evidence="6 11">SA</strain>
        <strain evidence="4 16">Si</strain>
        <strain evidence="2 13">Yx</strain>
    </source>
</reference>
<evidence type="ECO:0000313" key="9">
    <source>
        <dbReference type="EMBL" id="RLO06165.1"/>
    </source>
</evidence>
<evidence type="ECO:0000313" key="2">
    <source>
        <dbReference type="EMBL" id="RHY07491.1"/>
    </source>
</evidence>
<evidence type="ECO:0000313" key="14">
    <source>
        <dbReference type="Proteomes" id="UP000266643"/>
    </source>
</evidence>
<evidence type="ECO:0000313" key="8">
    <source>
        <dbReference type="EMBL" id="RHZ39422.1"/>
    </source>
</evidence>
<proteinExistence type="predicted"/>
<dbReference type="Proteomes" id="UP000286510">
    <property type="component" value="Unassembled WGS sequence"/>
</dbReference>
<evidence type="ECO:0000313" key="10">
    <source>
        <dbReference type="Proteomes" id="UP000265427"/>
    </source>
</evidence>
<dbReference type="VEuPathDB" id="FungiDB:H257_11165"/>
<evidence type="ECO:0000313" key="13">
    <source>
        <dbReference type="Proteomes" id="UP000266239"/>
    </source>
</evidence>
<evidence type="ECO:0000313" key="7">
    <source>
        <dbReference type="EMBL" id="RHZ19096.1"/>
    </source>
</evidence>
<dbReference type="Proteomes" id="UP000266196">
    <property type="component" value="Unassembled WGS sequence"/>
</dbReference>
<protein>
    <submittedName>
        <fullName evidence="7">Uncharacterized protein</fullName>
    </submittedName>
</protein>
<dbReference type="EMBL" id="QUTF01007641">
    <property type="protein sequence ID" value="RHZ39422.1"/>
    <property type="molecule type" value="Genomic_DNA"/>
</dbReference>
<evidence type="ECO:0000313" key="15">
    <source>
        <dbReference type="Proteomes" id="UP000275652"/>
    </source>
</evidence>
<evidence type="ECO:0000313" key="5">
    <source>
        <dbReference type="EMBL" id="RHY72541.1"/>
    </source>
</evidence>
<dbReference type="AlphaFoldDB" id="A0A397FDB5"/>
<feature type="compositionally biased region" description="Basic and acidic residues" evidence="1">
    <location>
        <begin position="139"/>
        <end position="153"/>
    </location>
</feature>
<dbReference type="Proteomes" id="UP000265427">
    <property type="component" value="Unassembled WGS sequence"/>
</dbReference>
<dbReference type="EMBL" id="QUSZ01005441">
    <property type="protein sequence ID" value="RHY09675.1"/>
    <property type="molecule type" value="Genomic_DNA"/>
</dbReference>
<dbReference type="Proteomes" id="UP000283543">
    <property type="component" value="Unassembled WGS sequence"/>
</dbReference>
<evidence type="ECO:0000313" key="11">
    <source>
        <dbReference type="Proteomes" id="UP000265716"/>
    </source>
</evidence>
<accession>A0A397FDB5</accession>
<dbReference type="EMBL" id="QUTA01007315">
    <property type="protein sequence ID" value="RHY07491.1"/>
    <property type="molecule type" value="Genomic_DNA"/>
</dbReference>
<evidence type="ECO:0000313" key="16">
    <source>
        <dbReference type="Proteomes" id="UP000283543"/>
    </source>
</evidence>